<dbReference type="GO" id="GO:0005975">
    <property type="term" value="P:carbohydrate metabolic process"/>
    <property type="evidence" value="ECO:0007669"/>
    <property type="project" value="InterPro"/>
</dbReference>
<gene>
    <name evidence="4" type="ORF">DPV79_14655</name>
</gene>
<evidence type="ECO:0000256" key="2">
    <source>
        <dbReference type="SAM" id="SignalP"/>
    </source>
</evidence>
<organism evidence="4 5">
    <name type="scientific">Burkholderia reimsis</name>
    <dbReference type="NCBI Taxonomy" id="2234132"/>
    <lineage>
        <taxon>Bacteria</taxon>
        <taxon>Pseudomonadati</taxon>
        <taxon>Pseudomonadota</taxon>
        <taxon>Betaproteobacteria</taxon>
        <taxon>Burkholderiales</taxon>
        <taxon>Burkholderiaceae</taxon>
        <taxon>Burkholderia</taxon>
    </lineage>
</organism>
<dbReference type="InterPro" id="IPR002509">
    <property type="entry name" value="NODB_dom"/>
</dbReference>
<evidence type="ECO:0000256" key="1">
    <source>
        <dbReference type="ARBA" id="ARBA00022729"/>
    </source>
</evidence>
<dbReference type="PANTHER" id="PTHR34216">
    <property type="match status" value="1"/>
</dbReference>
<accession>A0A365QXP3</accession>
<name>A0A365QXP3_9BURK</name>
<dbReference type="Proteomes" id="UP000252458">
    <property type="component" value="Unassembled WGS sequence"/>
</dbReference>
<sequence length="265" mass="29602">MSLRAIVWLLLLSCLPRMASAGAGTGTVAPVSQRVLILVYHRFATQRVDSMTVRTGTFIEQLHAIEASGYRIVPLADVVRWHDGQTDALPARAVAITVDDGHRSVYDVLRPLLAAHPVPVTLFIYPSAISNARYAMTWDQLRALGRSGGYDIESHTYWHPNFATERARRTEADYQRFVSFQLGRSRERLESETGRPIRLLAWPFGVHDAQTDRLAAREGYVAAFTIDGRPVRPTDPPMALPRYLMTDACGTRCMNGLLQTVGERP</sequence>
<dbReference type="PANTHER" id="PTHR34216:SF7">
    <property type="entry name" value="POLY-BETA-1,6-N-ACETYL-D-GLUCOSAMINE N-DEACETYLASE"/>
    <property type="match status" value="1"/>
</dbReference>
<feature type="chain" id="PRO_5016710527" evidence="2">
    <location>
        <begin position="20"/>
        <end position="265"/>
    </location>
</feature>
<dbReference type="InterPro" id="IPR011330">
    <property type="entry name" value="Glyco_hydro/deAcase_b/a-brl"/>
</dbReference>
<feature type="signal peptide" evidence="2">
    <location>
        <begin position="1"/>
        <end position="19"/>
    </location>
</feature>
<keyword evidence="5" id="KW-1185">Reference proteome</keyword>
<evidence type="ECO:0000313" key="4">
    <source>
        <dbReference type="EMBL" id="RBB39454.1"/>
    </source>
</evidence>
<dbReference type="Pfam" id="PF01522">
    <property type="entry name" value="Polysacc_deac_1"/>
    <property type="match status" value="1"/>
</dbReference>
<protein>
    <submittedName>
        <fullName evidence="4">Polysaccharide deacetylase family protein</fullName>
    </submittedName>
</protein>
<comment type="caution">
    <text evidence="4">The sequence shown here is derived from an EMBL/GenBank/DDBJ whole genome shotgun (WGS) entry which is preliminary data.</text>
</comment>
<dbReference type="SUPFAM" id="SSF88713">
    <property type="entry name" value="Glycoside hydrolase/deacetylase"/>
    <property type="match status" value="1"/>
</dbReference>
<feature type="domain" description="NodB homology" evidence="3">
    <location>
        <begin position="92"/>
        <end position="265"/>
    </location>
</feature>
<dbReference type="AlphaFoldDB" id="A0A365QXP3"/>
<evidence type="ECO:0000259" key="3">
    <source>
        <dbReference type="PROSITE" id="PS51677"/>
    </source>
</evidence>
<dbReference type="RefSeq" id="WP_113045717.1">
    <property type="nucleotide sequence ID" value="NZ_QMFZ01000010.1"/>
</dbReference>
<dbReference type="PROSITE" id="PS51677">
    <property type="entry name" value="NODB"/>
    <property type="match status" value="1"/>
</dbReference>
<dbReference type="EMBL" id="QMFZ01000010">
    <property type="protein sequence ID" value="RBB39454.1"/>
    <property type="molecule type" value="Genomic_DNA"/>
</dbReference>
<evidence type="ECO:0000313" key="5">
    <source>
        <dbReference type="Proteomes" id="UP000252458"/>
    </source>
</evidence>
<keyword evidence="1 2" id="KW-0732">Signal</keyword>
<dbReference type="CDD" id="cd10918">
    <property type="entry name" value="CE4_NodB_like_5s_6s"/>
    <property type="match status" value="1"/>
</dbReference>
<dbReference type="Gene3D" id="3.20.20.370">
    <property type="entry name" value="Glycoside hydrolase/deacetylase"/>
    <property type="match status" value="1"/>
</dbReference>
<reference evidence="4 5" key="1">
    <citation type="submission" date="2018-06" db="EMBL/GenBank/DDBJ databases">
        <title>Draft genome sequence of Burkholderia reimsis strain BE51 isolated from a French agricultural soil.</title>
        <authorList>
            <person name="Esmaeel Q."/>
        </authorList>
    </citation>
    <scope>NUCLEOTIDE SEQUENCE [LARGE SCALE GENOMIC DNA]</scope>
    <source>
        <strain evidence="4 5">BE51</strain>
    </source>
</reference>
<dbReference type="InterPro" id="IPR051398">
    <property type="entry name" value="Polysacch_Deacetylase"/>
</dbReference>
<dbReference type="GO" id="GO:0016810">
    <property type="term" value="F:hydrolase activity, acting on carbon-nitrogen (but not peptide) bonds"/>
    <property type="evidence" value="ECO:0007669"/>
    <property type="project" value="InterPro"/>
</dbReference>
<proteinExistence type="predicted"/>